<reference evidence="1" key="2">
    <citation type="journal article" date="2015" name="Data Brief">
        <title>Shoot transcriptome of the giant reed, Arundo donax.</title>
        <authorList>
            <person name="Barrero R.A."/>
            <person name="Guerrero F.D."/>
            <person name="Moolhuijzen P."/>
            <person name="Goolsby J.A."/>
            <person name="Tidwell J."/>
            <person name="Bellgard S.E."/>
            <person name="Bellgard M.I."/>
        </authorList>
    </citation>
    <scope>NUCLEOTIDE SEQUENCE</scope>
    <source>
        <tissue evidence="1">Shoot tissue taken approximately 20 cm above the soil surface</tissue>
    </source>
</reference>
<protein>
    <submittedName>
        <fullName evidence="1">Uncharacterized protein</fullName>
    </submittedName>
</protein>
<reference evidence="1" key="1">
    <citation type="submission" date="2014-09" db="EMBL/GenBank/DDBJ databases">
        <authorList>
            <person name="Magalhaes I.L.F."/>
            <person name="Oliveira U."/>
            <person name="Santos F.R."/>
            <person name="Vidigal T.H.D.A."/>
            <person name="Brescovit A.D."/>
            <person name="Santos A.J."/>
        </authorList>
    </citation>
    <scope>NUCLEOTIDE SEQUENCE</scope>
    <source>
        <tissue evidence="1">Shoot tissue taken approximately 20 cm above the soil surface</tissue>
    </source>
</reference>
<evidence type="ECO:0000313" key="1">
    <source>
        <dbReference type="EMBL" id="JAD23031.1"/>
    </source>
</evidence>
<accession>A0A0A8Y9J6</accession>
<proteinExistence type="predicted"/>
<name>A0A0A8Y9J6_ARUDO</name>
<dbReference type="EMBL" id="GBRH01274864">
    <property type="protein sequence ID" value="JAD23031.1"/>
    <property type="molecule type" value="Transcribed_RNA"/>
</dbReference>
<sequence>MGEVCKRKPEELKYYQRLRHGQGCVKVNYLRAKIIIMFRDFMGFNSSLL</sequence>
<dbReference type="AlphaFoldDB" id="A0A0A8Y9J6"/>
<organism evidence="1">
    <name type="scientific">Arundo donax</name>
    <name type="common">Giant reed</name>
    <name type="synonym">Donax arundinaceus</name>
    <dbReference type="NCBI Taxonomy" id="35708"/>
    <lineage>
        <taxon>Eukaryota</taxon>
        <taxon>Viridiplantae</taxon>
        <taxon>Streptophyta</taxon>
        <taxon>Embryophyta</taxon>
        <taxon>Tracheophyta</taxon>
        <taxon>Spermatophyta</taxon>
        <taxon>Magnoliopsida</taxon>
        <taxon>Liliopsida</taxon>
        <taxon>Poales</taxon>
        <taxon>Poaceae</taxon>
        <taxon>PACMAD clade</taxon>
        <taxon>Arundinoideae</taxon>
        <taxon>Arundineae</taxon>
        <taxon>Arundo</taxon>
    </lineage>
</organism>